<sequence>MLLFSLRFIVLASIWQLHLTAQLIPHMGYFIEIHQMDCESNQSYINNFVCKVSVPRNRSLDASLRIVQKLNVLTGSLKVSIPNSKKVFTKIFDLTFDLCKTLRERKRKALLDLLVKSLNRGSNAIIRCPFGNGNYFSKNITAGDSLPPLLTETDFLVHFDVFIPKLAHVANVTVLGRLFDISKEQARKKKFL</sequence>
<dbReference type="EMBL" id="CH964282">
    <property type="protein sequence ID" value="EDW85828.2"/>
    <property type="molecule type" value="Genomic_DNA"/>
</dbReference>
<dbReference type="PANTHER" id="PTHR20898:SF0">
    <property type="entry name" value="DAEDALUS ON 3-RELATED"/>
    <property type="match status" value="1"/>
</dbReference>
<dbReference type="InterPro" id="IPR010512">
    <property type="entry name" value="DUF1091"/>
</dbReference>
<dbReference type="eggNOG" id="ENOG502TCH7">
    <property type="taxonomic scope" value="Eukaryota"/>
</dbReference>
<dbReference type="KEGG" id="dwi:6652131"/>
<dbReference type="SMART" id="SM00697">
    <property type="entry name" value="DM8"/>
    <property type="match status" value="1"/>
</dbReference>
<evidence type="ECO:0000256" key="1">
    <source>
        <dbReference type="SAM" id="SignalP"/>
    </source>
</evidence>
<protein>
    <submittedName>
        <fullName evidence="2">Uncharacterized protein</fullName>
    </submittedName>
</protein>
<dbReference type="HOGENOM" id="CLU_116901_0_0_1"/>
<keyword evidence="1" id="KW-0732">Signal</keyword>
<gene>
    <name evidence="2" type="primary">Dwil\GK22934</name>
    <name evidence="2" type="ORF">Dwil_GK22934</name>
</gene>
<organism evidence="2 3">
    <name type="scientific">Drosophila willistoni</name>
    <name type="common">Fruit fly</name>
    <dbReference type="NCBI Taxonomy" id="7260"/>
    <lineage>
        <taxon>Eukaryota</taxon>
        <taxon>Metazoa</taxon>
        <taxon>Ecdysozoa</taxon>
        <taxon>Arthropoda</taxon>
        <taxon>Hexapoda</taxon>
        <taxon>Insecta</taxon>
        <taxon>Pterygota</taxon>
        <taxon>Neoptera</taxon>
        <taxon>Endopterygota</taxon>
        <taxon>Diptera</taxon>
        <taxon>Brachycera</taxon>
        <taxon>Muscomorpha</taxon>
        <taxon>Ephydroidea</taxon>
        <taxon>Drosophilidae</taxon>
        <taxon>Drosophila</taxon>
        <taxon>Sophophora</taxon>
    </lineage>
</organism>
<evidence type="ECO:0000313" key="2">
    <source>
        <dbReference type="EMBL" id="EDW85828.2"/>
    </source>
</evidence>
<dbReference type="Proteomes" id="UP000007798">
    <property type="component" value="Unassembled WGS sequence"/>
</dbReference>
<dbReference type="InParanoid" id="B4NN89"/>
<accession>B4NN89</accession>
<dbReference type="PANTHER" id="PTHR20898">
    <property type="entry name" value="DAEDALUS ON 3-RELATED-RELATED"/>
    <property type="match status" value="1"/>
</dbReference>
<evidence type="ECO:0000313" key="3">
    <source>
        <dbReference type="Proteomes" id="UP000007798"/>
    </source>
</evidence>
<keyword evidence="3" id="KW-1185">Reference proteome</keyword>
<reference evidence="2 3" key="1">
    <citation type="journal article" date="2007" name="Nature">
        <title>Evolution of genes and genomes on the Drosophila phylogeny.</title>
        <authorList>
            <consortium name="Drosophila 12 Genomes Consortium"/>
            <person name="Clark A.G."/>
            <person name="Eisen M.B."/>
            <person name="Smith D.R."/>
            <person name="Bergman C.M."/>
            <person name="Oliver B."/>
            <person name="Markow T.A."/>
            <person name="Kaufman T.C."/>
            <person name="Kellis M."/>
            <person name="Gelbart W."/>
            <person name="Iyer V.N."/>
            <person name="Pollard D.A."/>
            <person name="Sackton T.B."/>
            <person name="Larracuente A.M."/>
            <person name="Singh N.D."/>
            <person name="Abad J.P."/>
            <person name="Abt D.N."/>
            <person name="Adryan B."/>
            <person name="Aguade M."/>
            <person name="Akashi H."/>
            <person name="Anderson W.W."/>
            <person name="Aquadro C.F."/>
            <person name="Ardell D.H."/>
            <person name="Arguello R."/>
            <person name="Artieri C.G."/>
            <person name="Barbash D.A."/>
            <person name="Barker D."/>
            <person name="Barsanti P."/>
            <person name="Batterham P."/>
            <person name="Batzoglou S."/>
            <person name="Begun D."/>
            <person name="Bhutkar A."/>
            <person name="Blanco E."/>
            <person name="Bosak S.A."/>
            <person name="Bradley R.K."/>
            <person name="Brand A.D."/>
            <person name="Brent M.R."/>
            <person name="Brooks A.N."/>
            <person name="Brown R.H."/>
            <person name="Butlin R.K."/>
            <person name="Caggese C."/>
            <person name="Calvi B.R."/>
            <person name="Bernardo de Carvalho A."/>
            <person name="Caspi A."/>
            <person name="Castrezana S."/>
            <person name="Celniker S.E."/>
            <person name="Chang J.L."/>
            <person name="Chapple C."/>
            <person name="Chatterji S."/>
            <person name="Chinwalla A."/>
            <person name="Civetta A."/>
            <person name="Clifton S.W."/>
            <person name="Comeron J.M."/>
            <person name="Costello J.C."/>
            <person name="Coyne J.A."/>
            <person name="Daub J."/>
            <person name="David R.G."/>
            <person name="Delcher A.L."/>
            <person name="Delehaunty K."/>
            <person name="Do C.B."/>
            <person name="Ebling H."/>
            <person name="Edwards K."/>
            <person name="Eickbush T."/>
            <person name="Evans J.D."/>
            <person name="Filipski A."/>
            <person name="Findeiss S."/>
            <person name="Freyhult E."/>
            <person name="Fulton L."/>
            <person name="Fulton R."/>
            <person name="Garcia A.C."/>
            <person name="Gardiner A."/>
            <person name="Garfield D.A."/>
            <person name="Garvin B.E."/>
            <person name="Gibson G."/>
            <person name="Gilbert D."/>
            <person name="Gnerre S."/>
            <person name="Godfrey J."/>
            <person name="Good R."/>
            <person name="Gotea V."/>
            <person name="Gravely B."/>
            <person name="Greenberg A.J."/>
            <person name="Griffiths-Jones S."/>
            <person name="Gross S."/>
            <person name="Guigo R."/>
            <person name="Gustafson E.A."/>
            <person name="Haerty W."/>
            <person name="Hahn M.W."/>
            <person name="Halligan D.L."/>
            <person name="Halpern A.L."/>
            <person name="Halter G.M."/>
            <person name="Han M.V."/>
            <person name="Heger A."/>
            <person name="Hillier L."/>
            <person name="Hinrichs A.S."/>
            <person name="Holmes I."/>
            <person name="Hoskins R.A."/>
            <person name="Hubisz M.J."/>
            <person name="Hultmark D."/>
            <person name="Huntley M.A."/>
            <person name="Jaffe D.B."/>
            <person name="Jagadeeshan S."/>
            <person name="Jeck W.R."/>
            <person name="Johnson J."/>
            <person name="Jones C.D."/>
            <person name="Jordan W.C."/>
            <person name="Karpen G.H."/>
            <person name="Kataoka E."/>
            <person name="Keightley P.D."/>
            <person name="Kheradpour P."/>
            <person name="Kirkness E.F."/>
            <person name="Koerich L.B."/>
            <person name="Kristiansen K."/>
            <person name="Kudrna D."/>
            <person name="Kulathinal R.J."/>
            <person name="Kumar S."/>
            <person name="Kwok R."/>
            <person name="Lander E."/>
            <person name="Langley C.H."/>
            <person name="Lapoint R."/>
            <person name="Lazzaro B.P."/>
            <person name="Lee S.J."/>
            <person name="Levesque L."/>
            <person name="Li R."/>
            <person name="Lin C.F."/>
            <person name="Lin M.F."/>
            <person name="Lindblad-Toh K."/>
            <person name="Llopart A."/>
            <person name="Long M."/>
            <person name="Low L."/>
            <person name="Lozovsky E."/>
            <person name="Lu J."/>
            <person name="Luo M."/>
            <person name="Machado C.A."/>
            <person name="Makalowski W."/>
            <person name="Marzo M."/>
            <person name="Matsuda M."/>
            <person name="Matzkin L."/>
            <person name="McAllister B."/>
            <person name="McBride C.S."/>
            <person name="McKernan B."/>
            <person name="McKernan K."/>
            <person name="Mendez-Lago M."/>
            <person name="Minx P."/>
            <person name="Mollenhauer M.U."/>
            <person name="Montooth K."/>
            <person name="Mount S.M."/>
            <person name="Mu X."/>
            <person name="Myers E."/>
            <person name="Negre B."/>
            <person name="Newfeld S."/>
            <person name="Nielsen R."/>
            <person name="Noor M.A."/>
            <person name="O'Grady P."/>
            <person name="Pachter L."/>
            <person name="Papaceit M."/>
            <person name="Parisi M.J."/>
            <person name="Parisi M."/>
            <person name="Parts L."/>
            <person name="Pedersen J.S."/>
            <person name="Pesole G."/>
            <person name="Phillippy A.M."/>
            <person name="Ponting C.P."/>
            <person name="Pop M."/>
            <person name="Porcelli D."/>
            <person name="Powell J.R."/>
            <person name="Prohaska S."/>
            <person name="Pruitt K."/>
            <person name="Puig M."/>
            <person name="Quesneville H."/>
            <person name="Ram K.R."/>
            <person name="Rand D."/>
            <person name="Rasmussen M.D."/>
            <person name="Reed L.K."/>
            <person name="Reenan R."/>
            <person name="Reily A."/>
            <person name="Remington K.A."/>
            <person name="Rieger T.T."/>
            <person name="Ritchie M.G."/>
            <person name="Robin C."/>
            <person name="Rogers Y.H."/>
            <person name="Rohde C."/>
            <person name="Rozas J."/>
            <person name="Rubenfield M.J."/>
            <person name="Ruiz A."/>
            <person name="Russo S."/>
            <person name="Salzberg S.L."/>
            <person name="Sanchez-Gracia A."/>
            <person name="Saranga D.J."/>
            <person name="Sato H."/>
            <person name="Schaeffer S.W."/>
            <person name="Schatz M.C."/>
            <person name="Schlenke T."/>
            <person name="Schwartz R."/>
            <person name="Segarra C."/>
            <person name="Singh R.S."/>
            <person name="Sirot L."/>
            <person name="Sirota M."/>
            <person name="Sisneros N.B."/>
            <person name="Smith C.D."/>
            <person name="Smith T.F."/>
            <person name="Spieth J."/>
            <person name="Stage D.E."/>
            <person name="Stark A."/>
            <person name="Stephan W."/>
            <person name="Strausberg R.L."/>
            <person name="Strempel S."/>
            <person name="Sturgill D."/>
            <person name="Sutton G."/>
            <person name="Sutton G.G."/>
            <person name="Tao W."/>
            <person name="Teichmann S."/>
            <person name="Tobari Y.N."/>
            <person name="Tomimura Y."/>
            <person name="Tsolas J.M."/>
            <person name="Valente V.L."/>
            <person name="Venter E."/>
            <person name="Venter J.C."/>
            <person name="Vicario S."/>
            <person name="Vieira F.G."/>
            <person name="Vilella A.J."/>
            <person name="Villasante A."/>
            <person name="Walenz B."/>
            <person name="Wang J."/>
            <person name="Wasserman M."/>
            <person name="Watts T."/>
            <person name="Wilson D."/>
            <person name="Wilson R.K."/>
            <person name="Wing R.A."/>
            <person name="Wolfner M.F."/>
            <person name="Wong A."/>
            <person name="Wong G.K."/>
            <person name="Wu C.I."/>
            <person name="Wu G."/>
            <person name="Yamamoto D."/>
            <person name="Yang H.P."/>
            <person name="Yang S.P."/>
            <person name="Yorke J.A."/>
            <person name="Yoshida K."/>
            <person name="Zdobnov E."/>
            <person name="Zhang P."/>
            <person name="Zhang Y."/>
            <person name="Zimin A.V."/>
            <person name="Baldwin J."/>
            <person name="Abdouelleil A."/>
            <person name="Abdulkadir J."/>
            <person name="Abebe A."/>
            <person name="Abera B."/>
            <person name="Abreu J."/>
            <person name="Acer S.C."/>
            <person name="Aftuck L."/>
            <person name="Alexander A."/>
            <person name="An P."/>
            <person name="Anderson E."/>
            <person name="Anderson S."/>
            <person name="Arachi H."/>
            <person name="Azer M."/>
            <person name="Bachantsang P."/>
            <person name="Barry A."/>
            <person name="Bayul T."/>
            <person name="Berlin A."/>
            <person name="Bessette D."/>
            <person name="Bloom T."/>
            <person name="Blye J."/>
            <person name="Boguslavskiy L."/>
            <person name="Bonnet C."/>
            <person name="Boukhgalter B."/>
            <person name="Bourzgui I."/>
            <person name="Brown A."/>
            <person name="Cahill P."/>
            <person name="Channer S."/>
            <person name="Cheshatsang Y."/>
            <person name="Chuda L."/>
            <person name="Citroen M."/>
            <person name="Collymore A."/>
            <person name="Cooke P."/>
            <person name="Costello M."/>
            <person name="D'Aco K."/>
            <person name="Daza R."/>
            <person name="De Haan G."/>
            <person name="DeGray S."/>
            <person name="DeMaso C."/>
            <person name="Dhargay N."/>
            <person name="Dooley K."/>
            <person name="Dooley E."/>
            <person name="Doricent M."/>
            <person name="Dorje P."/>
            <person name="Dorjee K."/>
            <person name="Dupes A."/>
            <person name="Elong R."/>
            <person name="Falk J."/>
            <person name="Farina A."/>
            <person name="Faro S."/>
            <person name="Ferguson D."/>
            <person name="Fisher S."/>
            <person name="Foley C.D."/>
            <person name="Franke A."/>
            <person name="Friedrich D."/>
            <person name="Gadbois L."/>
            <person name="Gearin G."/>
            <person name="Gearin C.R."/>
            <person name="Giannoukos G."/>
            <person name="Goode T."/>
            <person name="Graham J."/>
            <person name="Grandbois E."/>
            <person name="Grewal S."/>
            <person name="Gyaltsen K."/>
            <person name="Hafez N."/>
            <person name="Hagos B."/>
            <person name="Hall J."/>
            <person name="Henson C."/>
            <person name="Hollinger A."/>
            <person name="Honan T."/>
            <person name="Huard M.D."/>
            <person name="Hughes L."/>
            <person name="Hurhula B."/>
            <person name="Husby M.E."/>
            <person name="Kamat A."/>
            <person name="Kanga B."/>
            <person name="Kashin S."/>
            <person name="Khazanovich D."/>
            <person name="Kisner P."/>
            <person name="Lance K."/>
            <person name="Lara M."/>
            <person name="Lee W."/>
            <person name="Lennon N."/>
            <person name="Letendre F."/>
            <person name="LeVine R."/>
            <person name="Lipovsky A."/>
            <person name="Liu X."/>
            <person name="Liu J."/>
            <person name="Liu S."/>
            <person name="Lokyitsang T."/>
            <person name="Lokyitsang Y."/>
            <person name="Lubonja R."/>
            <person name="Lui A."/>
            <person name="MacDonald P."/>
            <person name="Magnisalis V."/>
            <person name="Maru K."/>
            <person name="Matthews C."/>
            <person name="McCusker W."/>
            <person name="McDonough S."/>
            <person name="Mehta T."/>
            <person name="Meldrim J."/>
            <person name="Meneus L."/>
            <person name="Mihai O."/>
            <person name="Mihalev A."/>
            <person name="Mihova T."/>
            <person name="Mittelman R."/>
            <person name="Mlenga V."/>
            <person name="Montmayeur A."/>
            <person name="Mulrain L."/>
            <person name="Navidi A."/>
            <person name="Naylor J."/>
            <person name="Negash T."/>
            <person name="Nguyen T."/>
            <person name="Nguyen N."/>
            <person name="Nicol R."/>
            <person name="Norbu C."/>
            <person name="Norbu N."/>
            <person name="Novod N."/>
            <person name="O'Neill B."/>
            <person name="Osman S."/>
            <person name="Markiewicz E."/>
            <person name="Oyono O.L."/>
            <person name="Patti C."/>
            <person name="Phunkhang P."/>
            <person name="Pierre F."/>
            <person name="Priest M."/>
            <person name="Raghuraman S."/>
            <person name="Rege F."/>
            <person name="Reyes R."/>
            <person name="Rise C."/>
            <person name="Rogov P."/>
            <person name="Ross K."/>
            <person name="Ryan E."/>
            <person name="Settipalli S."/>
            <person name="Shea T."/>
            <person name="Sherpa N."/>
            <person name="Shi L."/>
            <person name="Shih D."/>
            <person name="Sparrow T."/>
            <person name="Spaulding J."/>
            <person name="Stalker J."/>
            <person name="Stange-Thomann N."/>
            <person name="Stavropoulos S."/>
            <person name="Stone C."/>
            <person name="Strader C."/>
            <person name="Tesfaye S."/>
            <person name="Thomson T."/>
            <person name="Thoulutsang Y."/>
            <person name="Thoulutsang D."/>
            <person name="Topham K."/>
            <person name="Topping I."/>
            <person name="Tsamla T."/>
            <person name="Vassiliev H."/>
            <person name="Vo A."/>
            <person name="Wangchuk T."/>
            <person name="Wangdi T."/>
            <person name="Weiand M."/>
            <person name="Wilkinson J."/>
            <person name="Wilson A."/>
            <person name="Yadav S."/>
            <person name="Young G."/>
            <person name="Yu Q."/>
            <person name="Zembek L."/>
            <person name="Zhong D."/>
            <person name="Zimmer A."/>
            <person name="Zwirko Z."/>
            <person name="Jaffe D.B."/>
            <person name="Alvarez P."/>
            <person name="Brockman W."/>
            <person name="Butler J."/>
            <person name="Chin C."/>
            <person name="Gnerre S."/>
            <person name="Grabherr M."/>
            <person name="Kleber M."/>
            <person name="Mauceli E."/>
            <person name="MacCallum I."/>
        </authorList>
    </citation>
    <scope>NUCLEOTIDE SEQUENCE [LARGE SCALE GENOMIC DNA]</scope>
    <source>
        <strain evidence="3">Tucson 14030-0811.24</strain>
    </source>
</reference>
<feature type="signal peptide" evidence="1">
    <location>
        <begin position="1"/>
        <end position="20"/>
    </location>
</feature>
<proteinExistence type="predicted"/>
<feature type="chain" id="PRO_5006458509" evidence="1">
    <location>
        <begin position="21"/>
        <end position="192"/>
    </location>
</feature>
<dbReference type="Pfam" id="PF06477">
    <property type="entry name" value="DUF1091"/>
    <property type="match status" value="1"/>
</dbReference>
<dbReference type="AlphaFoldDB" id="B4NN89"/>
<dbReference type="OrthoDB" id="7828178at2759"/>
<name>B4NN89_DROWI</name>